<comment type="similarity">
    <text evidence="1 5">Belongs to the ClpX chaperone family. HslU subfamily.</text>
</comment>
<dbReference type="CDD" id="cd19498">
    <property type="entry name" value="RecA-like_HslU"/>
    <property type="match status" value="1"/>
</dbReference>
<dbReference type="InterPro" id="IPR027417">
    <property type="entry name" value="P-loop_NTPase"/>
</dbReference>
<dbReference type="InterPro" id="IPR004491">
    <property type="entry name" value="HslU"/>
</dbReference>
<dbReference type="Pfam" id="PF07724">
    <property type="entry name" value="AAA_2"/>
    <property type="match status" value="1"/>
</dbReference>
<keyword evidence="2 5" id="KW-0547">Nucleotide-binding</keyword>
<dbReference type="Pfam" id="PF00004">
    <property type="entry name" value="AAA"/>
    <property type="match status" value="1"/>
</dbReference>
<dbReference type="SUPFAM" id="SSF52540">
    <property type="entry name" value="P-loop containing nucleoside triphosphate hydrolases"/>
    <property type="match status" value="1"/>
</dbReference>
<comment type="subunit">
    <text evidence="5">A double ring-shaped homohexamer of HslV is capped on each side by a ring-shaped HslU homohexamer. The assembly of the HslU/HslV complex is dependent on binding of ATP.</text>
</comment>
<dbReference type="Gene3D" id="3.40.50.300">
    <property type="entry name" value="P-loop containing nucleotide triphosphate hydrolases"/>
    <property type="match status" value="2"/>
</dbReference>
<dbReference type="NCBIfam" id="TIGR00390">
    <property type="entry name" value="hslU"/>
    <property type="match status" value="1"/>
</dbReference>
<keyword evidence="8" id="KW-0378">Hydrolase</keyword>
<dbReference type="GO" id="GO:0043335">
    <property type="term" value="P:protein unfolding"/>
    <property type="evidence" value="ECO:0007669"/>
    <property type="project" value="UniProtKB-UniRule"/>
</dbReference>
<keyword evidence="3 5" id="KW-0067">ATP-binding</keyword>
<dbReference type="InterPro" id="IPR003959">
    <property type="entry name" value="ATPase_AAA_core"/>
</dbReference>
<dbReference type="STRING" id="41997.RV16_GL002250"/>
<dbReference type="GO" id="GO:0008233">
    <property type="term" value="F:peptidase activity"/>
    <property type="evidence" value="ECO:0007669"/>
    <property type="project" value="UniProtKB-KW"/>
</dbReference>
<dbReference type="FunFam" id="3.40.50.300:FF:000220">
    <property type="entry name" value="ATP-dependent protease ATPase subunit HslU"/>
    <property type="match status" value="1"/>
</dbReference>
<dbReference type="PANTHER" id="PTHR48102:SF3">
    <property type="entry name" value="ATP-DEPENDENT PROTEASE ATPASE SUBUNIT HSLU"/>
    <property type="match status" value="1"/>
</dbReference>
<dbReference type="eggNOG" id="COG1220">
    <property type="taxonomic scope" value="Bacteria"/>
</dbReference>
<dbReference type="GO" id="GO:0016887">
    <property type="term" value="F:ATP hydrolysis activity"/>
    <property type="evidence" value="ECO:0007669"/>
    <property type="project" value="InterPro"/>
</dbReference>
<dbReference type="HOGENOM" id="CLU_033123_0_0_9"/>
<dbReference type="PANTHER" id="PTHR48102">
    <property type="entry name" value="ATP-DEPENDENT CLP PROTEASE ATP-BINDING SUBUNIT CLPX-LIKE, MITOCHONDRIAL-RELATED"/>
    <property type="match status" value="1"/>
</dbReference>
<dbReference type="EMBL" id="AHYT01000003">
    <property type="protein sequence ID" value="EOT29672.1"/>
    <property type="molecule type" value="Genomic_DNA"/>
</dbReference>
<dbReference type="SMART" id="SM00382">
    <property type="entry name" value="AAA"/>
    <property type="match status" value="1"/>
</dbReference>
<dbReference type="RefSeq" id="WP_016174783.1">
    <property type="nucleotide sequence ID" value="NZ_KE136389.1"/>
</dbReference>
<dbReference type="GO" id="GO:0005524">
    <property type="term" value="F:ATP binding"/>
    <property type="evidence" value="ECO:0007669"/>
    <property type="project" value="UniProtKB-UniRule"/>
</dbReference>
<feature type="binding site" evidence="5">
    <location>
        <position position="415"/>
    </location>
    <ligand>
        <name>ATP</name>
        <dbReference type="ChEBI" id="CHEBI:30616"/>
    </ligand>
</feature>
<feature type="binding site" evidence="5">
    <location>
        <position position="20"/>
    </location>
    <ligand>
        <name>ATP</name>
        <dbReference type="ChEBI" id="CHEBI:30616"/>
    </ligand>
</feature>
<evidence type="ECO:0000313" key="9">
    <source>
        <dbReference type="Proteomes" id="UP000014136"/>
    </source>
</evidence>
<keyword evidence="5" id="KW-0963">Cytoplasm</keyword>
<dbReference type="Gene3D" id="1.10.8.60">
    <property type="match status" value="1"/>
</dbReference>
<dbReference type="HAMAP" id="MF_00249">
    <property type="entry name" value="HslU"/>
    <property type="match status" value="1"/>
</dbReference>
<comment type="caution">
    <text evidence="8">The sequence shown here is derived from an EMBL/GenBank/DDBJ whole genome shotgun (WGS) entry which is preliminary data.</text>
</comment>
<feature type="binding site" evidence="5">
    <location>
        <begin position="62"/>
        <end position="67"/>
    </location>
    <ligand>
        <name>ATP</name>
        <dbReference type="ChEBI" id="CHEBI:30616"/>
    </ligand>
</feature>
<comment type="function">
    <text evidence="5">ATPase subunit of a proteasome-like degradation complex; this subunit has chaperone activity. The binding of ATP and its subsequent hydrolysis by HslU are essential for unfolding of protein substrates subsequently hydrolyzed by HslV. HslU recognizes the N-terminal part of its protein substrates and unfolds these before they are guided to HslV for hydrolysis.</text>
</comment>
<feature type="binding site" evidence="5">
    <location>
        <position position="343"/>
    </location>
    <ligand>
        <name>ATP</name>
        <dbReference type="ChEBI" id="CHEBI:30616"/>
    </ligand>
</feature>
<evidence type="ECO:0000256" key="1">
    <source>
        <dbReference type="ARBA" id="ARBA00009771"/>
    </source>
</evidence>
<dbReference type="InterPro" id="IPR003593">
    <property type="entry name" value="AAA+_ATPase"/>
</dbReference>
<keyword evidence="4 5" id="KW-0143">Chaperone</keyword>
<dbReference type="InterPro" id="IPR025662">
    <property type="entry name" value="Sigma_54_int_dom_ATP-bd_1"/>
</dbReference>
<comment type="subcellular location">
    <subcellularLocation>
        <location evidence="5">Cytoplasm</location>
    </subcellularLocation>
</comment>
<keyword evidence="9" id="KW-1185">Reference proteome</keyword>
<evidence type="ECO:0000256" key="3">
    <source>
        <dbReference type="ARBA" id="ARBA00022840"/>
    </source>
</evidence>
<protein>
    <recommendedName>
        <fullName evidence="5">ATP-dependent protease ATPase subunit HslU</fullName>
    </recommendedName>
    <alternativeName>
        <fullName evidence="5">Unfoldase HslU</fullName>
    </alternativeName>
</protein>
<keyword evidence="8" id="KW-0645">Protease</keyword>
<dbReference type="PATRIC" id="fig|1139996.3.peg.970"/>
<dbReference type="Proteomes" id="UP000014136">
    <property type="component" value="Unassembled WGS sequence"/>
</dbReference>
<dbReference type="SMART" id="SM01086">
    <property type="entry name" value="ClpB_D2-small"/>
    <property type="match status" value="1"/>
</dbReference>
<dbReference type="InterPro" id="IPR019489">
    <property type="entry name" value="Clp_ATPase_C"/>
</dbReference>
<sequence length="465" mass="52668">MMNQNISPKEIVTELDQYIVGQQAAKKSVAVALRNRYRRLQLDEKMQQEVTPKNILMIGQTGVGKTEIARRLAKIVQAPFVKVEATKFTEVGYVGRDVESMVRDLVENAIQIVQKEQYTRVRIQAEKKANRRLAKVLVPGIKKEQKQSTNPYEQMMSMFNTMQQPEEPKEELTDEIRVNRQSIFDQLERGALDSREVTIEIDEPKTQAPMMNNGLEQMGIDLNETLGALKPRKKVERTVTVKEARELLIQEESSKLVNDADINSEALRLAESSGIIFIDEIDKVTSKSQQSGEVSREGVQRDILPIVEGSQVNTKYGALQTDHILFIASGAFHLSKPSDLIPELQGRFPIRVELDDLTAEDFVKILKEPNNALVKQYVALLGTENVQVTFTLEAIERIAAIAFQVNRDTDNIGARRLHTILEKLLEDLLFEASDMQMAEITITEAYVDEKLADIAKDEDLSRYIL</sequence>
<dbReference type="AlphaFoldDB" id="S0JBC9"/>
<accession>S0JBC9</accession>
<evidence type="ECO:0000256" key="4">
    <source>
        <dbReference type="ARBA" id="ARBA00023186"/>
    </source>
</evidence>
<dbReference type="NCBIfam" id="NF003544">
    <property type="entry name" value="PRK05201.1"/>
    <property type="match status" value="1"/>
</dbReference>
<evidence type="ECO:0000313" key="8">
    <source>
        <dbReference type="EMBL" id="EOT29672.1"/>
    </source>
</evidence>
<dbReference type="PROSITE" id="PS00675">
    <property type="entry name" value="SIGMA54_INTERACT_1"/>
    <property type="match status" value="1"/>
</dbReference>
<name>S0JBC9_9ENTE</name>
<dbReference type="OrthoDB" id="9804062at2"/>
<feature type="domain" description="AAA+ ATPase" evidence="6">
    <location>
        <begin position="51"/>
        <end position="358"/>
    </location>
</feature>
<reference evidence="8 9" key="1">
    <citation type="submission" date="2013-03" db="EMBL/GenBank/DDBJ databases">
        <title>The Genome Sequence of Enterococcus saccharolyticus ATCC_43076 (Illumina only assembly).</title>
        <authorList>
            <consortium name="The Broad Institute Genomics Platform"/>
            <consortium name="The Broad Institute Genome Sequencing Center for Infectious Disease"/>
            <person name="Earl A."/>
            <person name="Russ C."/>
            <person name="Gilmore M."/>
            <person name="Surin D."/>
            <person name="Walker B."/>
            <person name="Young S."/>
            <person name="Zeng Q."/>
            <person name="Gargeya S."/>
            <person name="Fitzgerald M."/>
            <person name="Haas B."/>
            <person name="Abouelleil A."/>
            <person name="Allen A.W."/>
            <person name="Alvarado L."/>
            <person name="Arachchi H.M."/>
            <person name="Berlin A.M."/>
            <person name="Chapman S.B."/>
            <person name="Gainer-Dewar J."/>
            <person name="Goldberg J."/>
            <person name="Griggs A."/>
            <person name="Gujja S."/>
            <person name="Hansen M."/>
            <person name="Howarth C."/>
            <person name="Imamovic A."/>
            <person name="Ireland A."/>
            <person name="Larimer J."/>
            <person name="McCowan C."/>
            <person name="Murphy C."/>
            <person name="Pearson M."/>
            <person name="Poon T.W."/>
            <person name="Priest M."/>
            <person name="Roberts A."/>
            <person name="Saif S."/>
            <person name="Shea T."/>
            <person name="Sisk P."/>
            <person name="Sykes S."/>
            <person name="Wortman J."/>
            <person name="Nusbaum C."/>
            <person name="Birren B."/>
        </authorList>
    </citation>
    <scope>NUCLEOTIDE SEQUENCE [LARGE SCALE GENOMIC DNA]</scope>
    <source>
        <strain evidence="8 9">ATCC 43076</strain>
    </source>
</reference>
<evidence type="ECO:0000259" key="6">
    <source>
        <dbReference type="SMART" id="SM00382"/>
    </source>
</evidence>
<dbReference type="Gene3D" id="1.10.8.10">
    <property type="entry name" value="DNA helicase RuvA subunit, C-terminal domain"/>
    <property type="match status" value="1"/>
</dbReference>
<organism evidence="8 9">
    <name type="scientific">Enterococcus saccharolyticus subsp. saccharolyticus ATCC 43076</name>
    <dbReference type="NCBI Taxonomy" id="1139996"/>
    <lineage>
        <taxon>Bacteria</taxon>
        <taxon>Bacillati</taxon>
        <taxon>Bacillota</taxon>
        <taxon>Bacilli</taxon>
        <taxon>Lactobacillales</taxon>
        <taxon>Enterococcaceae</taxon>
        <taxon>Enterococcus</taxon>
    </lineage>
</organism>
<proteinExistence type="inferred from homology"/>
<dbReference type="InterPro" id="IPR050052">
    <property type="entry name" value="ATP-dep_Clp_protease_ClpX"/>
</dbReference>
<feature type="binding site" evidence="5">
    <location>
        <position position="279"/>
    </location>
    <ligand>
        <name>ATP</name>
        <dbReference type="ChEBI" id="CHEBI:30616"/>
    </ligand>
</feature>
<gene>
    <name evidence="5" type="primary">hslU</name>
    <name evidence="8" type="ORF">OMQ_00984</name>
</gene>
<feature type="domain" description="Clp ATPase C-terminal" evidence="7">
    <location>
        <begin position="357"/>
        <end position="453"/>
    </location>
</feature>
<evidence type="ECO:0000259" key="7">
    <source>
        <dbReference type="SMART" id="SM01086"/>
    </source>
</evidence>
<dbReference type="GO" id="GO:0036402">
    <property type="term" value="F:proteasome-activating activity"/>
    <property type="evidence" value="ECO:0007669"/>
    <property type="project" value="UniProtKB-UniRule"/>
</dbReference>
<evidence type="ECO:0000256" key="5">
    <source>
        <dbReference type="HAMAP-Rule" id="MF_00249"/>
    </source>
</evidence>
<dbReference type="GO" id="GO:0009376">
    <property type="term" value="C:HslUV protease complex"/>
    <property type="evidence" value="ECO:0007669"/>
    <property type="project" value="UniProtKB-UniRule"/>
</dbReference>
<evidence type="ECO:0000256" key="2">
    <source>
        <dbReference type="ARBA" id="ARBA00022741"/>
    </source>
</evidence>